<organism evidence="1 2">
    <name type="scientific">Methanosarcina barkeri str. Wiesmoor</name>
    <dbReference type="NCBI Taxonomy" id="1434109"/>
    <lineage>
        <taxon>Archaea</taxon>
        <taxon>Methanobacteriati</taxon>
        <taxon>Methanobacteriota</taxon>
        <taxon>Stenosarchaea group</taxon>
        <taxon>Methanomicrobia</taxon>
        <taxon>Methanosarcinales</taxon>
        <taxon>Methanosarcinaceae</taxon>
        <taxon>Methanosarcina</taxon>
    </lineage>
</organism>
<dbReference type="KEGG" id="mbw:MSBRW_0749"/>
<dbReference type="AlphaFoldDB" id="A0A0E3QHA4"/>
<evidence type="ECO:0000313" key="1">
    <source>
        <dbReference type="EMBL" id="AKB50002.1"/>
    </source>
</evidence>
<protein>
    <submittedName>
        <fullName evidence="1">Uncharacterized protein</fullName>
    </submittedName>
</protein>
<proteinExistence type="predicted"/>
<dbReference type="Proteomes" id="UP000033038">
    <property type="component" value="Chromosome"/>
</dbReference>
<gene>
    <name evidence="1" type="ORF">MSBRW_0749</name>
</gene>
<reference evidence="1 2" key="1">
    <citation type="submission" date="2014-07" db="EMBL/GenBank/DDBJ databases">
        <title>Methanogenic archaea and the global carbon cycle.</title>
        <authorList>
            <person name="Henriksen J.R."/>
            <person name="Luke J."/>
            <person name="Reinhart S."/>
            <person name="Benedict M.N."/>
            <person name="Youngblut N.D."/>
            <person name="Metcalf M.E."/>
            <person name="Whitaker R.J."/>
            <person name="Metcalf W.W."/>
        </authorList>
    </citation>
    <scope>NUCLEOTIDE SEQUENCE [LARGE SCALE GENOMIC DNA]</scope>
    <source>
        <strain evidence="1 2">Wiesmoor</strain>
    </source>
</reference>
<dbReference type="HOGENOM" id="CLU_1901918_0_0_2"/>
<dbReference type="EMBL" id="CP009526">
    <property type="protein sequence ID" value="AKB50002.1"/>
    <property type="molecule type" value="Genomic_DNA"/>
</dbReference>
<accession>A0A0E3QHA4</accession>
<evidence type="ECO:0000313" key="2">
    <source>
        <dbReference type="Proteomes" id="UP000033038"/>
    </source>
</evidence>
<sequence>MLKFVFVTVAVQASLAYNAIIGHNIQEKYQQVNMIPDWVKTLADNNIYQRYSLDPLRVVKYPAFYRKGFKFFNRNQYKYAVSYEGNGKYTVYRKVRAGISGNKTKTMVEEKSEIKV</sequence>
<dbReference type="PATRIC" id="fig|1434109.4.peg.918"/>
<name>A0A0E3QHA4_METBA</name>